<evidence type="ECO:0000256" key="3">
    <source>
        <dbReference type="SAM" id="MobiDB-lite"/>
    </source>
</evidence>
<feature type="signal peptide" evidence="4">
    <location>
        <begin position="1"/>
        <end position="18"/>
    </location>
</feature>
<feature type="region of interest" description="Disordered" evidence="3">
    <location>
        <begin position="17"/>
        <end position="42"/>
    </location>
</feature>
<dbReference type="GeneID" id="101005971"/>
<reference evidence="6 7" key="1">
    <citation type="submission" date="2012-03" db="EMBL/GenBank/DDBJ databases">
        <title>Whole Genome Assembly of Papio anubis.</title>
        <authorList>
            <person name="Liu Y.L."/>
            <person name="Abraham K.A."/>
            <person name="Akbar H.A."/>
            <person name="Ali S.A."/>
            <person name="Anosike U.A."/>
            <person name="Aqrawi P.A."/>
            <person name="Arias F.A."/>
            <person name="Attaway T.A."/>
            <person name="Awwad R.A."/>
            <person name="Babu C.B."/>
            <person name="Bandaranaike D.B."/>
            <person name="Battles P.B."/>
            <person name="Bell A.B."/>
            <person name="Beltran B.B."/>
            <person name="Berhane-Mersha D.B."/>
            <person name="Bess C.B."/>
            <person name="Bickham C.B."/>
            <person name="Bolden T.B."/>
            <person name="Carter K.C."/>
            <person name="Chau D.C."/>
            <person name="Chavez A.C."/>
            <person name="Clerc-Blankenburg K.C."/>
            <person name="Coyle M.C."/>
            <person name="Dao M.D."/>
            <person name="Davila M.L.D."/>
            <person name="Davy-Carroll L.D."/>
            <person name="Denson S.D."/>
            <person name="Dinh H.D."/>
            <person name="Fernandez S.F."/>
            <person name="Fernando P.F."/>
            <person name="Forbes L.F."/>
            <person name="Francis C.F."/>
            <person name="Francisco L.F."/>
            <person name="Fu Q.F."/>
            <person name="Garcia-Iii R.G."/>
            <person name="Garrett T.G."/>
            <person name="Gross S.G."/>
            <person name="Gubbala S.G."/>
            <person name="Hirani K.H."/>
            <person name="Hogues M.H."/>
            <person name="Hollins B.H."/>
            <person name="Jackson L.J."/>
            <person name="Javaid M.J."/>
            <person name="Jhangiani S.J."/>
            <person name="Johnson A.J."/>
            <person name="Johnson B.J."/>
            <person name="Jones J.J."/>
            <person name="Joshi V.J."/>
            <person name="Kalu J.K."/>
            <person name="Khan N.K."/>
            <person name="Korchina V.K."/>
            <person name="Kovar C.K."/>
            <person name="Lago L.L."/>
            <person name="Lara F.L."/>
            <person name="Le T.-K.L."/>
            <person name="Lee S.L."/>
            <person name="Legall-Iii F.L."/>
            <person name="Lemon S.L."/>
            <person name="Liu J.L."/>
            <person name="Liu Y.-S.L."/>
            <person name="Liyanage D.L."/>
            <person name="Lopez J.L."/>
            <person name="Lorensuhewa L.L."/>
            <person name="Mata R.M."/>
            <person name="Mathew T.M."/>
            <person name="Mercado C.M."/>
            <person name="Mercado I.M."/>
            <person name="Morales K.M."/>
            <person name="Morgan M.M."/>
            <person name="Munidasa M.M."/>
            <person name="Ngo D.N."/>
            <person name="Nguyen L.N."/>
            <person name="Nguyen T.N."/>
            <person name="Nguyen N.N."/>
            <person name="Obregon M.O."/>
            <person name="Okwuonu G.O."/>
            <person name="Ongeri F.O."/>
            <person name="Onwere C.O."/>
            <person name="Osifeso I.O."/>
            <person name="Parra A.P."/>
            <person name="Patil S.P."/>
            <person name="Perez A.P."/>
            <person name="Perez Y.P."/>
            <person name="Pham C.P."/>
            <person name="Pu L.-L.P."/>
            <person name="Puazo M.P."/>
            <person name="Quiroz J.Q."/>
            <person name="Rouhana J.R."/>
            <person name="Ruiz M.R."/>
            <person name="Ruiz S.-J.R."/>
            <person name="Saada N.S."/>
            <person name="Santibanez J.S."/>
            <person name="Scheel M.S."/>
            <person name="Schneider B.S."/>
            <person name="Simmons D.S."/>
            <person name="Sisson I.S."/>
            <person name="Tang L.-Y.T."/>
            <person name="Thornton R.T."/>
            <person name="Tisius J.T."/>
            <person name="Toledanes G.T."/>
            <person name="Trejos Z.T."/>
            <person name="Usmani K.U."/>
            <person name="Varghese R.V."/>
            <person name="Vattathil S.V."/>
            <person name="Vee V.V."/>
            <person name="Walker D.W."/>
            <person name="Weissenberger G.W."/>
            <person name="White C.W."/>
            <person name="Williams A.W."/>
            <person name="Woodworth J.W."/>
            <person name="Wright R.W."/>
            <person name="Zhu Y.Z."/>
            <person name="Han Y.H."/>
            <person name="Newsham I.N."/>
            <person name="Nazareth L.N."/>
            <person name="Worley K.W."/>
            <person name="Muzny D.M."/>
            <person name="Rogers J.R."/>
            <person name="Gibbs R.G."/>
        </authorList>
    </citation>
    <scope>NUCLEOTIDE SEQUENCE [LARGE SCALE GENOMIC DNA]</scope>
</reference>
<protein>
    <recommendedName>
        <fullName evidence="5">S1-like RNA binding domain-containing protein</fullName>
    </recommendedName>
</protein>
<dbReference type="RefSeq" id="XP_031516768.1">
    <property type="nucleotide sequence ID" value="XM_031660908.1"/>
</dbReference>
<evidence type="ECO:0000259" key="5">
    <source>
        <dbReference type="Pfam" id="PF14444"/>
    </source>
</evidence>
<accession>A0A8I5NJC2</accession>
<feature type="chain" id="PRO_5035198507" description="S1-like RNA binding domain-containing protein" evidence="4">
    <location>
        <begin position="19"/>
        <end position="274"/>
    </location>
</feature>
<evidence type="ECO:0000256" key="4">
    <source>
        <dbReference type="SAM" id="SignalP"/>
    </source>
</evidence>
<feature type="compositionally biased region" description="Basic residues" evidence="3">
    <location>
        <begin position="263"/>
        <end position="274"/>
    </location>
</feature>
<sequence>MLRLLRLALAFFRRTADPAERQGPQQQGPQQQGPQQQGLPQGDTQLKTVQGVVTSFCGDYGMIDESIYFSSDVVTGNVPLKVGQKVNVVVEENKTLYALRAIKVDVVPHCLYGAGPSDSGTRLLIACVTSISEDTIYVSDSIYCSIDIAAEDFVPYKGDLLEVEYATELSISNIKASSVKPTRCIHVEEVRITSVHGRNGMIDYTIFFTLESVKIPDGYVPQVDDIVNVVMVENIQFCCNWRAVSITPAQKLSSRFQDDRGQGRPKRERRSQSV</sequence>
<proteinExistence type="predicted"/>
<evidence type="ECO:0000256" key="1">
    <source>
        <dbReference type="ARBA" id="ARBA00004496"/>
    </source>
</evidence>
<dbReference type="PANTHER" id="PTHR45418">
    <property type="entry name" value="CANCER/TESTIS ANTIGEN 55"/>
    <property type="match status" value="1"/>
</dbReference>
<evidence type="ECO:0000313" key="6">
    <source>
        <dbReference type="Ensembl" id="ENSPANP00000049703.1"/>
    </source>
</evidence>
<dbReference type="Proteomes" id="UP000028761">
    <property type="component" value="Chromosome X"/>
</dbReference>
<dbReference type="InterPro" id="IPR025223">
    <property type="entry name" value="S1-like_RNA-bd_dom"/>
</dbReference>
<reference evidence="6" key="3">
    <citation type="submission" date="2025-09" db="UniProtKB">
        <authorList>
            <consortium name="Ensembl"/>
        </authorList>
    </citation>
    <scope>IDENTIFICATION</scope>
</reference>
<feature type="compositionally biased region" description="Low complexity" evidence="3">
    <location>
        <begin position="22"/>
        <end position="42"/>
    </location>
</feature>
<dbReference type="OMA" id="CLYGAGP"/>
<organism evidence="6 7">
    <name type="scientific">Papio anubis</name>
    <name type="common">Olive baboon</name>
    <dbReference type="NCBI Taxonomy" id="9555"/>
    <lineage>
        <taxon>Eukaryota</taxon>
        <taxon>Metazoa</taxon>
        <taxon>Chordata</taxon>
        <taxon>Craniata</taxon>
        <taxon>Vertebrata</taxon>
        <taxon>Euteleostomi</taxon>
        <taxon>Mammalia</taxon>
        <taxon>Eutheria</taxon>
        <taxon>Euarchontoglires</taxon>
        <taxon>Primates</taxon>
        <taxon>Haplorrhini</taxon>
        <taxon>Catarrhini</taxon>
        <taxon>Cercopithecidae</taxon>
        <taxon>Cercopithecinae</taxon>
        <taxon>Papio</taxon>
    </lineage>
</organism>
<dbReference type="GO" id="GO:0005737">
    <property type="term" value="C:cytoplasm"/>
    <property type="evidence" value="ECO:0007669"/>
    <property type="project" value="UniProtKB-SubCell"/>
</dbReference>
<feature type="domain" description="S1-like RNA binding" evidence="5">
    <location>
        <begin position="48"/>
        <end position="89"/>
    </location>
</feature>
<dbReference type="Ensembl" id="ENSPANT00000069740.1">
    <property type="protein sequence ID" value="ENSPANP00000049703.1"/>
    <property type="gene ID" value="ENSPANG00000039595.1"/>
</dbReference>
<dbReference type="KEGG" id="panu:101005971"/>
<evidence type="ECO:0000256" key="2">
    <source>
        <dbReference type="ARBA" id="ARBA00022490"/>
    </source>
</evidence>
<dbReference type="GeneTree" id="ENSGT00940000163821"/>
<reference evidence="6" key="2">
    <citation type="submission" date="2025-08" db="UniProtKB">
        <authorList>
            <consortium name="Ensembl"/>
        </authorList>
    </citation>
    <scope>IDENTIFICATION</scope>
</reference>
<feature type="region of interest" description="Disordered" evidence="3">
    <location>
        <begin position="254"/>
        <end position="274"/>
    </location>
</feature>
<keyword evidence="2" id="KW-0963">Cytoplasm</keyword>
<dbReference type="PANTHER" id="PTHR45418:SF1">
    <property type="entry name" value="CANCER_TESTIS ANTIGEN 55"/>
    <property type="match status" value="1"/>
</dbReference>
<dbReference type="Pfam" id="PF14444">
    <property type="entry name" value="S1-like"/>
    <property type="match status" value="1"/>
</dbReference>
<dbReference type="AlphaFoldDB" id="A0A8I5NJC2"/>
<evidence type="ECO:0000313" key="7">
    <source>
        <dbReference type="Proteomes" id="UP000028761"/>
    </source>
</evidence>
<keyword evidence="7" id="KW-1185">Reference proteome</keyword>
<name>A0A8I5NJC2_PAPAN</name>
<comment type="subcellular location">
    <subcellularLocation>
        <location evidence="1">Cytoplasm</location>
    </subcellularLocation>
</comment>
<keyword evidence="4" id="KW-0732">Signal</keyword>